<evidence type="ECO:0000256" key="1">
    <source>
        <dbReference type="ARBA" id="ARBA00022448"/>
    </source>
</evidence>
<accession>A0A7W3QKU6</accession>
<keyword evidence="2 5" id="KW-0349">Heme</keyword>
<dbReference type="Pfam" id="PF01152">
    <property type="entry name" value="Bac_globin"/>
    <property type="match status" value="1"/>
</dbReference>
<dbReference type="Pfam" id="PF03992">
    <property type="entry name" value="ABM"/>
    <property type="match status" value="1"/>
</dbReference>
<dbReference type="Gene3D" id="3.30.70.100">
    <property type="match status" value="1"/>
</dbReference>
<comment type="caution">
    <text evidence="7">The sequence shown here is derived from an EMBL/GenBank/DDBJ whole genome shotgun (WGS) entry which is preliminary data.</text>
</comment>
<keyword evidence="7" id="KW-0560">Oxidoreductase</keyword>
<evidence type="ECO:0000256" key="3">
    <source>
        <dbReference type="ARBA" id="ARBA00022723"/>
    </source>
</evidence>
<dbReference type="InterPro" id="IPR007138">
    <property type="entry name" value="ABM_dom"/>
</dbReference>
<dbReference type="EMBL" id="JACJIA010000002">
    <property type="protein sequence ID" value="MBA8950802.1"/>
    <property type="molecule type" value="Genomic_DNA"/>
</dbReference>
<keyword evidence="3 5" id="KW-0479">Metal-binding</keyword>
<sequence>MIVEYIRYRIAEADAAAFEEAYGRAARALTAAPQCVDYELTRCVDEPGRYVLRITWTSAADHLEGFRKGEHFPAFFAEIRPYVESIEEMRHYGPTAVRGRGGSVPTLYEWAGGSAAFERLTETFYGKVLKDDLIGPLFAGMDPGHPRYVAMWLSEVFGGPERYSAERGGYAHMVRQHLGKAITEPQRRRWVNLLMDAADEVGLPDDPEFRAAFAGYVEWGTRLARGNSQSGATPPLEAPMPHWGWGVAPPYIPNS</sequence>
<keyword evidence="7" id="KW-0503">Monooxygenase</keyword>
<evidence type="ECO:0000313" key="8">
    <source>
        <dbReference type="Proteomes" id="UP000572680"/>
    </source>
</evidence>
<name>A0A7W3QKU6_ACTNM</name>
<organism evidence="7 8">
    <name type="scientific">Actinomadura namibiensis</name>
    <dbReference type="NCBI Taxonomy" id="182080"/>
    <lineage>
        <taxon>Bacteria</taxon>
        <taxon>Bacillati</taxon>
        <taxon>Actinomycetota</taxon>
        <taxon>Actinomycetes</taxon>
        <taxon>Streptosporangiales</taxon>
        <taxon>Thermomonosporaceae</taxon>
        <taxon>Actinomadura</taxon>
    </lineage>
</organism>
<dbReference type="Proteomes" id="UP000572680">
    <property type="component" value="Unassembled WGS sequence"/>
</dbReference>
<dbReference type="GO" id="GO:0046872">
    <property type="term" value="F:metal ion binding"/>
    <property type="evidence" value="ECO:0007669"/>
    <property type="project" value="UniProtKB-KW"/>
</dbReference>
<evidence type="ECO:0000256" key="2">
    <source>
        <dbReference type="ARBA" id="ARBA00022617"/>
    </source>
</evidence>
<dbReference type="RefSeq" id="WP_182843145.1">
    <property type="nucleotide sequence ID" value="NZ_BAAALP010000023.1"/>
</dbReference>
<gene>
    <name evidence="7" type="ORF">HNR61_002415</name>
</gene>
<dbReference type="InterPro" id="IPR012292">
    <property type="entry name" value="Globin/Proto"/>
</dbReference>
<evidence type="ECO:0000256" key="4">
    <source>
        <dbReference type="ARBA" id="ARBA00023004"/>
    </source>
</evidence>
<dbReference type="InterPro" id="IPR009050">
    <property type="entry name" value="Globin-like_sf"/>
</dbReference>
<dbReference type="PROSITE" id="PS51725">
    <property type="entry name" value="ABM"/>
    <property type="match status" value="1"/>
</dbReference>
<dbReference type="GO" id="GO:0019825">
    <property type="term" value="F:oxygen binding"/>
    <property type="evidence" value="ECO:0007669"/>
    <property type="project" value="InterPro"/>
</dbReference>
<reference evidence="7 8" key="1">
    <citation type="submission" date="2020-08" db="EMBL/GenBank/DDBJ databases">
        <title>Genomic Encyclopedia of Type Strains, Phase IV (KMG-IV): sequencing the most valuable type-strain genomes for metagenomic binning, comparative biology and taxonomic classification.</title>
        <authorList>
            <person name="Goeker M."/>
        </authorList>
    </citation>
    <scope>NUCLEOTIDE SEQUENCE [LARGE SCALE GENOMIC DNA]</scope>
    <source>
        <strain evidence="7 8">DSM 44197</strain>
    </source>
</reference>
<dbReference type="InterPro" id="IPR011008">
    <property type="entry name" value="Dimeric_a/b-barrel"/>
</dbReference>
<feature type="domain" description="ABM" evidence="6">
    <location>
        <begin position="2"/>
        <end position="92"/>
    </location>
</feature>
<dbReference type="GO" id="GO:0020037">
    <property type="term" value="F:heme binding"/>
    <property type="evidence" value="ECO:0007669"/>
    <property type="project" value="InterPro"/>
</dbReference>
<dbReference type="Gene3D" id="1.10.490.10">
    <property type="entry name" value="Globins"/>
    <property type="match status" value="1"/>
</dbReference>
<keyword evidence="1" id="KW-0813">Transport</keyword>
<dbReference type="GO" id="GO:0004497">
    <property type="term" value="F:monooxygenase activity"/>
    <property type="evidence" value="ECO:0007669"/>
    <property type="project" value="UniProtKB-KW"/>
</dbReference>
<dbReference type="CDD" id="cd14775">
    <property type="entry name" value="TrHb2_O-like"/>
    <property type="match status" value="1"/>
</dbReference>
<feature type="binding site" description="distal binding residue" evidence="5">
    <location>
        <position position="172"/>
    </location>
    <ligand>
        <name>heme</name>
        <dbReference type="ChEBI" id="CHEBI:30413"/>
    </ligand>
    <ligandPart>
        <name>Fe</name>
        <dbReference type="ChEBI" id="CHEBI:18248"/>
    </ligandPart>
</feature>
<keyword evidence="8" id="KW-1185">Reference proteome</keyword>
<dbReference type="InterPro" id="IPR001486">
    <property type="entry name" value="Hemoglobin_trunc"/>
</dbReference>
<dbReference type="AlphaFoldDB" id="A0A7W3QKU6"/>
<proteinExistence type="predicted"/>
<evidence type="ECO:0000259" key="6">
    <source>
        <dbReference type="PROSITE" id="PS51725"/>
    </source>
</evidence>
<protein>
    <submittedName>
        <fullName evidence="7">Truncated hemoglobin YjbI/quinol monooxygenase YgiN</fullName>
    </submittedName>
</protein>
<evidence type="ECO:0000256" key="5">
    <source>
        <dbReference type="PIRSR" id="PIRSR601486-1"/>
    </source>
</evidence>
<keyword evidence="4 5" id="KW-0408">Iron</keyword>
<evidence type="ECO:0000313" key="7">
    <source>
        <dbReference type="EMBL" id="MBA8950802.1"/>
    </source>
</evidence>
<dbReference type="SUPFAM" id="SSF54909">
    <property type="entry name" value="Dimeric alpha+beta barrel"/>
    <property type="match status" value="1"/>
</dbReference>
<dbReference type="SUPFAM" id="SSF46458">
    <property type="entry name" value="Globin-like"/>
    <property type="match status" value="1"/>
</dbReference>